<evidence type="ECO:0000256" key="1">
    <source>
        <dbReference type="ARBA" id="ARBA00006754"/>
    </source>
</evidence>
<dbReference type="InterPro" id="IPR042070">
    <property type="entry name" value="PucR_C-HTH_sf"/>
</dbReference>
<dbReference type="PANTHER" id="PTHR33744">
    <property type="entry name" value="CARBOHYDRATE DIACID REGULATOR"/>
    <property type="match status" value="1"/>
</dbReference>
<feature type="domain" description="PucR C-terminal helix-turn-helix" evidence="4">
    <location>
        <begin position="338"/>
        <end position="393"/>
    </location>
</feature>
<dbReference type="InterPro" id="IPR025736">
    <property type="entry name" value="PucR_C-HTH_dom"/>
</dbReference>
<dbReference type="Pfam" id="PF13556">
    <property type="entry name" value="HTH_30"/>
    <property type="match status" value="1"/>
</dbReference>
<dbReference type="EMBL" id="JBHTMN010000016">
    <property type="protein sequence ID" value="MFD1384555.1"/>
    <property type="molecule type" value="Genomic_DNA"/>
</dbReference>
<protein>
    <submittedName>
        <fullName evidence="6">PucR family transcriptional regulator</fullName>
    </submittedName>
</protein>
<dbReference type="Pfam" id="PF07905">
    <property type="entry name" value="PucR"/>
    <property type="match status" value="1"/>
</dbReference>
<evidence type="ECO:0000256" key="2">
    <source>
        <dbReference type="SAM" id="Coils"/>
    </source>
</evidence>
<proteinExistence type="inferred from homology"/>
<evidence type="ECO:0000313" key="6">
    <source>
        <dbReference type="EMBL" id="MFD1384555.1"/>
    </source>
</evidence>
<keyword evidence="2" id="KW-0175">Coiled coil</keyword>
<evidence type="ECO:0000259" key="4">
    <source>
        <dbReference type="Pfam" id="PF13556"/>
    </source>
</evidence>
<feature type="domain" description="CdaR GGDEF-like" evidence="5">
    <location>
        <begin position="151"/>
        <end position="282"/>
    </location>
</feature>
<gene>
    <name evidence="6" type="ORF">ACFQ45_14380</name>
</gene>
<comment type="similarity">
    <text evidence="1">Belongs to the CdaR family.</text>
</comment>
<sequence length="413" mass="46790">MSISCADIPKLPGLESISFRAGLTGGQRIVRWPYVAENESIQEWVSGGELVFVTGINHTRDESNLCQLVREASESQVAGLVILTGPEFIQKIPKSVLELANKLQVPLFEQPYDLKMVIVTEIISNAIVQDNLLGKSIRLFLSKLINGFQQAPELIHLRAKDLGISSHSAFVSLSLSYHQSSENAASSANKPLQNYQQIEQSLEALLRRRHIEWPVLSDENGLLAVWPTQKNEISELYEDLAQLRERLQSDFPQLDLCMGVSTQKQGLDELSQAVEEAKQALQFAIKHPQQKLFFYDQLGIAQLFAAIPQRNMLAEFCKRHLGSLCFCRDTASTEMKSTLEHYFNHFGHLQHTADAMGIHRNTLSYRLGRIEQRLGYSLQDPFSRLNLQNALLIEQILFHHHNLDEQQHSLVED</sequence>
<dbReference type="Gene3D" id="1.10.10.2840">
    <property type="entry name" value="PucR C-terminal helix-turn-helix domain"/>
    <property type="match status" value="1"/>
</dbReference>
<dbReference type="RefSeq" id="WP_377368890.1">
    <property type="nucleotide sequence ID" value="NZ_JBHTMN010000016.1"/>
</dbReference>
<name>A0ABW4B5D7_9GAMM</name>
<feature type="coiled-coil region" evidence="2">
    <location>
        <begin position="230"/>
        <end position="287"/>
    </location>
</feature>
<dbReference type="Pfam" id="PF17853">
    <property type="entry name" value="GGDEF_2"/>
    <property type="match status" value="1"/>
</dbReference>
<accession>A0ABW4B5D7</accession>
<dbReference type="PANTHER" id="PTHR33744:SF1">
    <property type="entry name" value="DNA-BINDING TRANSCRIPTIONAL ACTIVATOR ADER"/>
    <property type="match status" value="1"/>
</dbReference>
<dbReference type="InterPro" id="IPR051448">
    <property type="entry name" value="CdaR-like_regulators"/>
</dbReference>
<keyword evidence="7" id="KW-1185">Reference proteome</keyword>
<dbReference type="Proteomes" id="UP001597059">
    <property type="component" value="Unassembled WGS sequence"/>
</dbReference>
<evidence type="ECO:0000313" key="7">
    <source>
        <dbReference type="Proteomes" id="UP001597059"/>
    </source>
</evidence>
<evidence type="ECO:0000259" key="5">
    <source>
        <dbReference type="Pfam" id="PF17853"/>
    </source>
</evidence>
<dbReference type="InterPro" id="IPR012914">
    <property type="entry name" value="PucR_dom"/>
</dbReference>
<reference evidence="7" key="1">
    <citation type="journal article" date="2019" name="Int. J. Syst. Evol. Microbiol.">
        <title>The Global Catalogue of Microorganisms (GCM) 10K type strain sequencing project: providing services to taxonomists for standard genome sequencing and annotation.</title>
        <authorList>
            <consortium name="The Broad Institute Genomics Platform"/>
            <consortium name="The Broad Institute Genome Sequencing Center for Infectious Disease"/>
            <person name="Wu L."/>
            <person name="Ma J."/>
        </authorList>
    </citation>
    <scope>NUCLEOTIDE SEQUENCE [LARGE SCALE GENOMIC DNA]</scope>
    <source>
        <strain evidence="7">JCM 30774</strain>
    </source>
</reference>
<dbReference type="InterPro" id="IPR041522">
    <property type="entry name" value="CdaR_GGDEF"/>
</dbReference>
<comment type="caution">
    <text evidence="6">The sequence shown here is derived from an EMBL/GenBank/DDBJ whole genome shotgun (WGS) entry which is preliminary data.</text>
</comment>
<feature type="domain" description="Purine catabolism PurC-like" evidence="3">
    <location>
        <begin position="8"/>
        <end position="127"/>
    </location>
</feature>
<organism evidence="6 7">
    <name type="scientific">Rhodanobacter aciditrophus</name>
    <dbReference type="NCBI Taxonomy" id="1623218"/>
    <lineage>
        <taxon>Bacteria</taxon>
        <taxon>Pseudomonadati</taxon>
        <taxon>Pseudomonadota</taxon>
        <taxon>Gammaproteobacteria</taxon>
        <taxon>Lysobacterales</taxon>
        <taxon>Rhodanobacteraceae</taxon>
        <taxon>Rhodanobacter</taxon>
    </lineage>
</organism>
<evidence type="ECO:0000259" key="3">
    <source>
        <dbReference type="Pfam" id="PF07905"/>
    </source>
</evidence>